<dbReference type="Ensembl" id="ENSSSCT00070051643.1">
    <property type="protein sequence ID" value="ENSSSCP00070043675.1"/>
    <property type="gene ID" value="ENSSSCG00070025831.1"/>
</dbReference>
<evidence type="ECO:0000256" key="1">
    <source>
        <dbReference type="SAM" id="Phobius"/>
    </source>
</evidence>
<dbReference type="PANTHER" id="PTHR17070">
    <property type="entry name" value="DEXAMETHASONE-INDUCED PROTEIN"/>
    <property type="match status" value="1"/>
</dbReference>
<proteinExistence type="predicted"/>
<evidence type="ECO:0000313" key="3">
    <source>
        <dbReference type="Proteomes" id="UP000314985"/>
    </source>
</evidence>
<sequence>MPGARVAAHLDALGPLVPSVPPPLLPSMFYVGLFFVNVLILYYAFLMEYIVLNVGLVSCPRTWTRRSWTSACSLTPARASTMPIRSSTSSMVTWSRLGCCPPLPLRPATLDLDQRLDHAAAAG</sequence>
<keyword evidence="1" id="KW-1133">Transmembrane helix</keyword>
<dbReference type="AlphaFoldDB" id="A0A4X1VNQ5"/>
<reference evidence="2" key="2">
    <citation type="submission" date="2025-08" db="UniProtKB">
        <authorList>
            <consortium name="Ensembl"/>
        </authorList>
    </citation>
    <scope>IDENTIFICATION</scope>
</reference>
<accession>A0A4X1VNQ5</accession>
<dbReference type="Proteomes" id="UP000314985">
    <property type="component" value="Chromosome 3"/>
</dbReference>
<keyword evidence="1" id="KW-0472">Membrane</keyword>
<name>A0A4X1VNQ5_PIG</name>
<organism evidence="2 3">
    <name type="scientific">Sus scrofa</name>
    <name type="common">Pig</name>
    <dbReference type="NCBI Taxonomy" id="9823"/>
    <lineage>
        <taxon>Eukaryota</taxon>
        <taxon>Metazoa</taxon>
        <taxon>Chordata</taxon>
        <taxon>Craniata</taxon>
        <taxon>Vertebrata</taxon>
        <taxon>Euteleostomi</taxon>
        <taxon>Mammalia</taxon>
        <taxon>Eutheria</taxon>
        <taxon>Laurasiatheria</taxon>
        <taxon>Artiodactyla</taxon>
        <taxon>Suina</taxon>
        <taxon>Suidae</taxon>
        <taxon>Sus</taxon>
    </lineage>
</organism>
<evidence type="ECO:0000313" key="2">
    <source>
        <dbReference type="Ensembl" id="ENSSSCP00070043675.1"/>
    </source>
</evidence>
<reference evidence="2 3" key="1">
    <citation type="submission" date="2017-08" db="EMBL/GenBank/DDBJ databases">
        <title>USMARCv1.0.</title>
        <authorList>
            <person name="Hannum G.I."/>
            <person name="Koren S."/>
            <person name="Schroeder S.G."/>
            <person name="Chin S.C."/>
            <person name="Nonneman D.J."/>
            <person name="Becker S.A."/>
            <person name="Rosen B.D."/>
            <person name="Bickhart D.M."/>
            <person name="Putnam N.H."/>
            <person name="Green R.E."/>
            <person name="Tuggle C.K."/>
            <person name="Liu H."/>
            <person name="Rohrer G.A."/>
            <person name="Warr A."/>
            <person name="Hall R."/>
            <person name="Kim K."/>
            <person name="Hume D.A."/>
            <person name="Talbot R."/>
            <person name="Chow W."/>
            <person name="Howe K."/>
            <person name="Schwartz A.S."/>
            <person name="Watson M."/>
            <person name="Archibald A.L."/>
            <person name="Phillippy A.M."/>
            <person name="Smith T.P.L."/>
        </authorList>
    </citation>
    <scope>NUCLEOTIDE SEQUENCE [LARGE SCALE GENOMIC DNA]</scope>
</reference>
<protein>
    <submittedName>
        <fullName evidence="2">Dexi homolog</fullName>
    </submittedName>
</protein>
<gene>
    <name evidence="2" type="primary">DEXI</name>
</gene>
<dbReference type="InterPro" id="IPR023259">
    <property type="entry name" value="Dexamethasone-induced"/>
</dbReference>
<dbReference type="Pfam" id="PF15198">
    <property type="entry name" value="Dexa_ind"/>
    <property type="match status" value="1"/>
</dbReference>
<feature type="transmembrane region" description="Helical" evidence="1">
    <location>
        <begin position="28"/>
        <end position="56"/>
    </location>
</feature>
<dbReference type="PRINTS" id="PR02032">
    <property type="entry name" value="DEXMETHSNEIP"/>
</dbReference>
<keyword evidence="1" id="KW-0812">Transmembrane</keyword>
<dbReference type="PANTHER" id="PTHR17070:SF0">
    <property type="entry name" value="DEXAMETHASONE-INDUCED PROTEIN"/>
    <property type="match status" value="1"/>
</dbReference>